<dbReference type="Pfam" id="PF02909">
    <property type="entry name" value="TetR_C_1"/>
    <property type="match status" value="1"/>
</dbReference>
<keyword evidence="4" id="KW-0804">Transcription</keyword>
<dbReference type="InterPro" id="IPR036271">
    <property type="entry name" value="Tet_transcr_reg_TetR-rel_C_sf"/>
</dbReference>
<evidence type="ECO:0000256" key="6">
    <source>
        <dbReference type="SAM" id="MobiDB-lite"/>
    </source>
</evidence>
<dbReference type="Pfam" id="PF00440">
    <property type="entry name" value="TetR_N"/>
    <property type="match status" value="1"/>
</dbReference>
<dbReference type="InterPro" id="IPR001647">
    <property type="entry name" value="HTH_TetR"/>
</dbReference>
<evidence type="ECO:0000259" key="7">
    <source>
        <dbReference type="PROSITE" id="PS50977"/>
    </source>
</evidence>
<name>A0ABP8UJE8_9ACTN</name>
<dbReference type="SUPFAM" id="SSF46689">
    <property type="entry name" value="Homeodomain-like"/>
    <property type="match status" value="1"/>
</dbReference>
<evidence type="ECO:0000256" key="1">
    <source>
        <dbReference type="ARBA" id="ARBA00022491"/>
    </source>
</evidence>
<dbReference type="PANTHER" id="PTHR30055:SF151">
    <property type="entry name" value="TRANSCRIPTIONAL REGULATORY PROTEIN"/>
    <property type="match status" value="1"/>
</dbReference>
<dbReference type="EMBL" id="BAABHK010000009">
    <property type="protein sequence ID" value="GAA4631449.1"/>
    <property type="molecule type" value="Genomic_DNA"/>
</dbReference>
<dbReference type="InterPro" id="IPR009057">
    <property type="entry name" value="Homeodomain-like_sf"/>
</dbReference>
<gene>
    <name evidence="8" type="ORF">GCM10023196_060920</name>
</gene>
<dbReference type="InterPro" id="IPR050109">
    <property type="entry name" value="HTH-type_TetR-like_transc_reg"/>
</dbReference>
<dbReference type="Gene3D" id="1.10.10.60">
    <property type="entry name" value="Homeodomain-like"/>
    <property type="match status" value="1"/>
</dbReference>
<keyword evidence="9" id="KW-1185">Reference proteome</keyword>
<evidence type="ECO:0000256" key="5">
    <source>
        <dbReference type="PROSITE-ProRule" id="PRU00335"/>
    </source>
</evidence>
<proteinExistence type="predicted"/>
<evidence type="ECO:0000313" key="9">
    <source>
        <dbReference type="Proteomes" id="UP001501442"/>
    </source>
</evidence>
<sequence>MSSNADPMANSVWTRPPRSRGAQPTLSRDQIVRAAIELLDEKGLDGLSMRRLGSRLAAGATSLYWYVATKDELLELVVDEIMGEIEVPEVEAADWRTAAAAIAHGMRGMILRHPWVTGLFGVRPNMGPNAMRMSDRVVGMLTAAGFTGVPVAYASSLLLSHAIGSATTEAAWRRSIAPSGKTADEVIDEMRPYIDEVAAQYPNYGAWWQENRTINVNEMQDDNFAFGVERLLDGLQSWLDRRDAGDRHDAGRP</sequence>
<evidence type="ECO:0000256" key="3">
    <source>
        <dbReference type="ARBA" id="ARBA00023125"/>
    </source>
</evidence>
<comment type="caution">
    <text evidence="8">The sequence shown here is derived from an EMBL/GenBank/DDBJ whole genome shotgun (WGS) entry which is preliminary data.</text>
</comment>
<evidence type="ECO:0000256" key="4">
    <source>
        <dbReference type="ARBA" id="ARBA00023163"/>
    </source>
</evidence>
<feature type="domain" description="HTH tetR-type" evidence="7">
    <location>
        <begin position="25"/>
        <end position="85"/>
    </location>
</feature>
<dbReference type="PROSITE" id="PS50977">
    <property type="entry name" value="HTH_TETR_2"/>
    <property type="match status" value="1"/>
</dbReference>
<dbReference type="Gene3D" id="1.10.357.10">
    <property type="entry name" value="Tetracycline Repressor, domain 2"/>
    <property type="match status" value="1"/>
</dbReference>
<feature type="region of interest" description="Disordered" evidence="6">
    <location>
        <begin position="1"/>
        <end position="26"/>
    </location>
</feature>
<dbReference type="PRINTS" id="PR00455">
    <property type="entry name" value="HTHTETR"/>
</dbReference>
<keyword evidence="3 5" id="KW-0238">DNA-binding</keyword>
<keyword evidence="1" id="KW-0678">Repressor</keyword>
<dbReference type="PANTHER" id="PTHR30055">
    <property type="entry name" value="HTH-TYPE TRANSCRIPTIONAL REGULATOR RUTR"/>
    <property type="match status" value="1"/>
</dbReference>
<dbReference type="Proteomes" id="UP001501442">
    <property type="component" value="Unassembled WGS sequence"/>
</dbReference>
<reference evidence="9" key="1">
    <citation type="journal article" date="2019" name="Int. J. Syst. Evol. Microbiol.">
        <title>The Global Catalogue of Microorganisms (GCM) 10K type strain sequencing project: providing services to taxonomists for standard genome sequencing and annotation.</title>
        <authorList>
            <consortium name="The Broad Institute Genomics Platform"/>
            <consortium name="The Broad Institute Genome Sequencing Center for Infectious Disease"/>
            <person name="Wu L."/>
            <person name="Ma J."/>
        </authorList>
    </citation>
    <scope>NUCLEOTIDE SEQUENCE [LARGE SCALE GENOMIC DNA]</scope>
    <source>
        <strain evidence="9">JCM 17939</strain>
    </source>
</reference>
<dbReference type="InterPro" id="IPR003012">
    <property type="entry name" value="Tet_transcr_reg_TetR"/>
</dbReference>
<dbReference type="InterPro" id="IPR004111">
    <property type="entry name" value="Repressor_TetR_C"/>
</dbReference>
<dbReference type="InterPro" id="IPR023772">
    <property type="entry name" value="DNA-bd_HTH_TetR-type_CS"/>
</dbReference>
<dbReference type="PROSITE" id="PS01081">
    <property type="entry name" value="HTH_TETR_1"/>
    <property type="match status" value="1"/>
</dbReference>
<protein>
    <submittedName>
        <fullName evidence="8">TetR/AcrR family transcriptional regulator</fullName>
    </submittedName>
</protein>
<feature type="DNA-binding region" description="H-T-H motif" evidence="5">
    <location>
        <begin position="48"/>
        <end position="67"/>
    </location>
</feature>
<accession>A0ABP8UJE8</accession>
<dbReference type="SUPFAM" id="SSF48498">
    <property type="entry name" value="Tetracyclin repressor-like, C-terminal domain"/>
    <property type="match status" value="1"/>
</dbReference>
<organism evidence="8 9">
    <name type="scientific">Actinoallomurus vinaceus</name>
    <dbReference type="NCBI Taxonomy" id="1080074"/>
    <lineage>
        <taxon>Bacteria</taxon>
        <taxon>Bacillati</taxon>
        <taxon>Actinomycetota</taxon>
        <taxon>Actinomycetes</taxon>
        <taxon>Streptosporangiales</taxon>
        <taxon>Thermomonosporaceae</taxon>
        <taxon>Actinoallomurus</taxon>
    </lineage>
</organism>
<dbReference type="PRINTS" id="PR00400">
    <property type="entry name" value="TETREPRESSOR"/>
</dbReference>
<evidence type="ECO:0000313" key="8">
    <source>
        <dbReference type="EMBL" id="GAA4631449.1"/>
    </source>
</evidence>
<keyword evidence="2" id="KW-0805">Transcription regulation</keyword>
<evidence type="ECO:0000256" key="2">
    <source>
        <dbReference type="ARBA" id="ARBA00023015"/>
    </source>
</evidence>